<evidence type="ECO:0000313" key="11">
    <source>
        <dbReference type="EMBL" id="GAA5091301.1"/>
    </source>
</evidence>
<evidence type="ECO:0000256" key="2">
    <source>
        <dbReference type="ARBA" id="ARBA00008420"/>
    </source>
</evidence>
<dbReference type="InterPro" id="IPR027417">
    <property type="entry name" value="P-loop_NTPase"/>
</dbReference>
<evidence type="ECO:0000256" key="8">
    <source>
        <dbReference type="ARBA" id="ARBA00048090"/>
    </source>
</evidence>
<comment type="similarity">
    <text evidence="2 9">Belongs to the gluconokinase GntK/GntV family.</text>
</comment>
<evidence type="ECO:0000256" key="4">
    <source>
        <dbReference type="ARBA" id="ARBA00022679"/>
    </source>
</evidence>
<keyword evidence="4 9" id="KW-0808">Transferase</keyword>
<evidence type="ECO:0000256" key="5">
    <source>
        <dbReference type="ARBA" id="ARBA00022741"/>
    </source>
</evidence>
<protein>
    <recommendedName>
        <fullName evidence="3 9">Gluconokinase</fullName>
        <ecNumber evidence="3 9">2.7.1.12</ecNumber>
    </recommendedName>
</protein>
<sequence>MADVTEPSLPAHSVPTPAVRTTGESRPNPMARVVVMGPSGSGKSVVGLALAERLGLPFVDADDLHPAANVAKMVAGIPLDDEDRMPWLDVVATTLHDAPGGAVMACSALARRYRERIRAGAPGVVFVELRVPREELARRMGTREHFMPSSLLASQLRTLEHLEPDEPGVVVAGDPPLADVVDAALAALERYQSLR</sequence>
<evidence type="ECO:0000256" key="7">
    <source>
        <dbReference type="ARBA" id="ARBA00022840"/>
    </source>
</evidence>
<dbReference type="InterPro" id="IPR031322">
    <property type="entry name" value="Shikimate/glucono_kinase"/>
</dbReference>
<comment type="pathway">
    <text evidence="1">Carbohydrate acid metabolism.</text>
</comment>
<dbReference type="EMBL" id="BAABKZ010000001">
    <property type="protein sequence ID" value="GAA5091301.1"/>
    <property type="molecule type" value="Genomic_DNA"/>
</dbReference>
<dbReference type="NCBIfam" id="TIGR01313">
    <property type="entry name" value="therm_gnt_kin"/>
    <property type="match status" value="1"/>
</dbReference>
<feature type="region of interest" description="Disordered" evidence="10">
    <location>
        <begin position="1"/>
        <end position="29"/>
    </location>
</feature>
<proteinExistence type="inferred from homology"/>
<dbReference type="PANTHER" id="PTHR43442">
    <property type="entry name" value="GLUCONOKINASE-RELATED"/>
    <property type="match status" value="1"/>
</dbReference>
<accession>A0ABP9M637</accession>
<dbReference type="EC" id="2.7.1.12" evidence="3 9"/>
<evidence type="ECO:0000256" key="9">
    <source>
        <dbReference type="RuleBase" id="RU363066"/>
    </source>
</evidence>
<evidence type="ECO:0000256" key="6">
    <source>
        <dbReference type="ARBA" id="ARBA00022777"/>
    </source>
</evidence>
<dbReference type="Gene3D" id="3.40.50.300">
    <property type="entry name" value="P-loop containing nucleotide triphosphate hydrolases"/>
    <property type="match status" value="1"/>
</dbReference>
<comment type="catalytic activity">
    <reaction evidence="8 9">
        <text>D-gluconate + ATP = 6-phospho-D-gluconate + ADP + H(+)</text>
        <dbReference type="Rhea" id="RHEA:19433"/>
        <dbReference type="ChEBI" id="CHEBI:15378"/>
        <dbReference type="ChEBI" id="CHEBI:18391"/>
        <dbReference type="ChEBI" id="CHEBI:30616"/>
        <dbReference type="ChEBI" id="CHEBI:58759"/>
        <dbReference type="ChEBI" id="CHEBI:456216"/>
        <dbReference type="EC" id="2.7.1.12"/>
    </reaction>
</comment>
<evidence type="ECO:0000313" key="12">
    <source>
        <dbReference type="Proteomes" id="UP001501407"/>
    </source>
</evidence>
<dbReference type="InterPro" id="IPR006001">
    <property type="entry name" value="Therm_gnt_kin"/>
</dbReference>
<evidence type="ECO:0000256" key="3">
    <source>
        <dbReference type="ARBA" id="ARBA00012054"/>
    </source>
</evidence>
<keyword evidence="12" id="KW-1185">Reference proteome</keyword>
<evidence type="ECO:0000256" key="1">
    <source>
        <dbReference type="ARBA" id="ARBA00004761"/>
    </source>
</evidence>
<dbReference type="CDD" id="cd02021">
    <property type="entry name" value="GntK"/>
    <property type="match status" value="1"/>
</dbReference>
<reference evidence="12" key="1">
    <citation type="journal article" date="2019" name="Int. J. Syst. Evol. Microbiol.">
        <title>The Global Catalogue of Microorganisms (GCM) 10K type strain sequencing project: providing services to taxonomists for standard genome sequencing and annotation.</title>
        <authorList>
            <consortium name="The Broad Institute Genomics Platform"/>
            <consortium name="The Broad Institute Genome Sequencing Center for Infectious Disease"/>
            <person name="Wu L."/>
            <person name="Ma J."/>
        </authorList>
    </citation>
    <scope>NUCLEOTIDE SEQUENCE [LARGE SCALE GENOMIC DNA]</scope>
    <source>
        <strain evidence="12">JCM 18959</strain>
    </source>
</reference>
<organism evidence="11 12">
    <name type="scientific">Microbacterium yannicii</name>
    <dbReference type="NCBI Taxonomy" id="671622"/>
    <lineage>
        <taxon>Bacteria</taxon>
        <taxon>Bacillati</taxon>
        <taxon>Actinomycetota</taxon>
        <taxon>Actinomycetes</taxon>
        <taxon>Micrococcales</taxon>
        <taxon>Microbacteriaceae</taxon>
        <taxon>Microbacterium</taxon>
    </lineage>
</organism>
<keyword evidence="5 9" id="KW-0547">Nucleotide-binding</keyword>
<keyword evidence="6 9" id="KW-0418">Kinase</keyword>
<keyword evidence="7 9" id="KW-0067">ATP-binding</keyword>
<dbReference type="Pfam" id="PF01202">
    <property type="entry name" value="SKI"/>
    <property type="match status" value="1"/>
</dbReference>
<dbReference type="PANTHER" id="PTHR43442:SF3">
    <property type="entry name" value="GLUCONOKINASE-RELATED"/>
    <property type="match status" value="1"/>
</dbReference>
<evidence type="ECO:0000256" key="10">
    <source>
        <dbReference type="SAM" id="MobiDB-lite"/>
    </source>
</evidence>
<name>A0ABP9M637_9MICO</name>
<dbReference type="SUPFAM" id="SSF52540">
    <property type="entry name" value="P-loop containing nucleoside triphosphate hydrolases"/>
    <property type="match status" value="1"/>
</dbReference>
<dbReference type="Proteomes" id="UP001501407">
    <property type="component" value="Unassembled WGS sequence"/>
</dbReference>
<comment type="caution">
    <text evidence="11">The sequence shown here is derived from an EMBL/GenBank/DDBJ whole genome shotgun (WGS) entry which is preliminary data.</text>
</comment>
<gene>
    <name evidence="11" type="ORF">GCM10025760_18270</name>
</gene>